<dbReference type="GO" id="GO:0016020">
    <property type="term" value="C:membrane"/>
    <property type="evidence" value="ECO:0007669"/>
    <property type="project" value="TreeGrafter"/>
</dbReference>
<accession>A0AAE0BE31</accession>
<reference evidence="2 3" key="1">
    <citation type="journal article" date="2015" name="Genome Biol. Evol.">
        <title>Comparative Genomics of a Bacterivorous Green Alga Reveals Evolutionary Causalities and Consequences of Phago-Mixotrophic Mode of Nutrition.</title>
        <authorList>
            <person name="Burns J.A."/>
            <person name="Paasch A."/>
            <person name="Narechania A."/>
            <person name="Kim E."/>
        </authorList>
    </citation>
    <scope>NUCLEOTIDE SEQUENCE [LARGE SCALE GENOMIC DNA]</scope>
    <source>
        <strain evidence="2 3">PLY_AMNH</strain>
    </source>
</reference>
<evidence type="ECO:0000259" key="1">
    <source>
        <dbReference type="SMART" id="SM00563"/>
    </source>
</evidence>
<dbReference type="SUPFAM" id="SSF69593">
    <property type="entry name" value="Glycerol-3-phosphate (1)-acyltransferase"/>
    <property type="match status" value="1"/>
</dbReference>
<name>A0AAE0BE31_9CHLO</name>
<dbReference type="PANTHER" id="PTHR22753:SF48">
    <property type="entry name" value="PHOSPHOLIPID_GLYCEROL ACYLTRANSFERASE DOMAIN-CONTAINING PROTEIN"/>
    <property type="match status" value="1"/>
</dbReference>
<evidence type="ECO:0000313" key="2">
    <source>
        <dbReference type="EMBL" id="KAK3234243.1"/>
    </source>
</evidence>
<proteinExistence type="predicted"/>
<dbReference type="GO" id="GO:0016746">
    <property type="term" value="F:acyltransferase activity"/>
    <property type="evidence" value="ECO:0007669"/>
    <property type="project" value="InterPro"/>
</dbReference>
<feature type="non-terminal residue" evidence="2">
    <location>
        <position position="1"/>
    </location>
</feature>
<organism evidence="2 3">
    <name type="scientific">Cymbomonas tetramitiformis</name>
    <dbReference type="NCBI Taxonomy" id="36881"/>
    <lineage>
        <taxon>Eukaryota</taxon>
        <taxon>Viridiplantae</taxon>
        <taxon>Chlorophyta</taxon>
        <taxon>Pyramimonadophyceae</taxon>
        <taxon>Pyramimonadales</taxon>
        <taxon>Pyramimonadaceae</taxon>
        <taxon>Cymbomonas</taxon>
    </lineage>
</organism>
<dbReference type="SMART" id="SM00563">
    <property type="entry name" value="PlsC"/>
    <property type="match status" value="1"/>
</dbReference>
<dbReference type="AlphaFoldDB" id="A0AAE0BE31"/>
<protein>
    <recommendedName>
        <fullName evidence="1">Phospholipid/glycerol acyltransferase domain-containing protein</fullName>
    </recommendedName>
</protein>
<dbReference type="InterPro" id="IPR002123">
    <property type="entry name" value="Plipid/glycerol_acylTrfase"/>
</dbReference>
<dbReference type="CDD" id="cd07987">
    <property type="entry name" value="LPLAT_MGAT-like"/>
    <property type="match status" value="1"/>
</dbReference>
<sequence>LDALGQLLGPWKYLTSPKIVGGENLPDPRSGRPVLFVGNHTLFGLYDLPIILHELYLRGFKARGLAHPGHWKGPMGAVFERFGAVKASPFTAYKLLAAGESVLLFPGGAKEVTKRKDEKYQLLWSEKTDFVRMASKLGAVIVPFAAVGGDDAFEVAYDKDDILQSPAGDLIVDAITQADMGMDVKDVLYPITKLPGIGLPSVVPIPSLERIYIKFQPSIDCQEACVDVRDASQCSNLYRQVQEAIEDGLQEMQAQQAEDPSRDLSDRIITDVAQFLPRSSEP</sequence>
<keyword evidence="3" id="KW-1185">Reference proteome</keyword>
<evidence type="ECO:0000313" key="3">
    <source>
        <dbReference type="Proteomes" id="UP001190700"/>
    </source>
</evidence>
<gene>
    <name evidence="2" type="ORF">CYMTET_55493</name>
</gene>
<dbReference type="PANTHER" id="PTHR22753">
    <property type="entry name" value="TRANSMEMBRANE PROTEIN 68"/>
    <property type="match status" value="1"/>
</dbReference>
<feature type="domain" description="Phospholipid/glycerol acyltransferase" evidence="1">
    <location>
        <begin position="34"/>
        <end position="149"/>
    </location>
</feature>
<comment type="caution">
    <text evidence="2">The sequence shown here is derived from an EMBL/GenBank/DDBJ whole genome shotgun (WGS) entry which is preliminary data.</text>
</comment>
<dbReference type="Proteomes" id="UP001190700">
    <property type="component" value="Unassembled WGS sequence"/>
</dbReference>
<dbReference type="Pfam" id="PF01553">
    <property type="entry name" value="Acyltransferase"/>
    <property type="match status" value="1"/>
</dbReference>
<dbReference type="EMBL" id="LGRX02035531">
    <property type="protein sequence ID" value="KAK3234243.1"/>
    <property type="molecule type" value="Genomic_DNA"/>
</dbReference>